<dbReference type="PANTHER" id="PTHR25462">
    <property type="entry name" value="BONUS, ISOFORM C-RELATED"/>
    <property type="match status" value="1"/>
</dbReference>
<dbReference type="SUPFAM" id="SSF49899">
    <property type="entry name" value="Concanavalin A-like lectins/glucanases"/>
    <property type="match status" value="1"/>
</dbReference>
<evidence type="ECO:0000256" key="2">
    <source>
        <dbReference type="PROSITE-ProRule" id="PRU00087"/>
    </source>
</evidence>
<sequence>MQAEIYCSQCKCGYCTTHHLLQHHTLSKKHRRTALQNVEDFEISLCQIHQGFLITKYCPNCQELVCDKCIIESHATHELLTFEEAVQFFDSQFLDEKKLKIDWFLEKKEDAQKCFKNLKKELKNNFKNNSRIIKNKFQKLEQVIELKKYEFGNQLKENEEIKLQDLKIQLQKEEEQIAKLQHANDLLEKMQIAKEKEDDFAYILLWEKLQTMNINKITTVFKEKIPISIKTDTELSIRDQIECIRKLELTVPISEKNTIVSYPSKVSFGESIQINLELKDKHNKRINTFSEPKFEIKLKKQNKKQQLDSKIQDLKNGKYMIKLNLQKSGVYYLQIKVNDILLKTKMGQNSFQFEIEKQYNLANCQFFSPQLVHPRSKWTFQVQINDNFKKPLDTIDPIQVEMKIATPSKNIERYNLSKVNGYLGLYSIEIKYEMLGEYTITVLIDDQPMIGVPYITVVGYNVDQFIPITQHYQNNSQRYKRPRIYKQDSDIILVDNNKTAINTWKNDKNSHQLVGLAKLSLGNTYHFKFKINKRSSKNLILGVAKYCNNYHELPKNWWGFNVGKATLVSGLKISKYGGKAKRGSIVEIKLSLLSKQEKTLEFSTNGIWHGIAFDQLPNQCMLLVSLYGKGDSISLISNVNI</sequence>
<dbReference type="SUPFAM" id="SSF81296">
    <property type="entry name" value="E set domains"/>
    <property type="match status" value="1"/>
</dbReference>
<name>A0ABQ8Y1L7_9EUKA</name>
<dbReference type="Proteomes" id="UP001150062">
    <property type="component" value="Unassembled WGS sequence"/>
</dbReference>
<organism evidence="5 6">
    <name type="scientific">Anaeramoeba flamelloides</name>
    <dbReference type="NCBI Taxonomy" id="1746091"/>
    <lineage>
        <taxon>Eukaryota</taxon>
        <taxon>Metamonada</taxon>
        <taxon>Anaeramoebidae</taxon>
        <taxon>Anaeramoeba</taxon>
    </lineage>
</organism>
<evidence type="ECO:0000256" key="3">
    <source>
        <dbReference type="SAM" id="Coils"/>
    </source>
</evidence>
<comment type="caution">
    <text evidence="5">The sequence shown here is derived from an EMBL/GenBank/DDBJ whole genome shotgun (WGS) entry which is preliminary data.</text>
</comment>
<dbReference type="InterPro" id="IPR000315">
    <property type="entry name" value="Znf_B-box"/>
</dbReference>
<reference evidence="5" key="1">
    <citation type="submission" date="2022-08" db="EMBL/GenBank/DDBJ databases">
        <title>Novel sulfate-reducing endosymbionts in the free-living metamonad Anaeramoeba.</title>
        <authorList>
            <person name="Jerlstrom-Hultqvist J."/>
            <person name="Cepicka I."/>
            <person name="Gallot-Lavallee L."/>
            <person name="Salas-Leiva D."/>
            <person name="Curtis B.A."/>
            <person name="Zahonova K."/>
            <person name="Pipaliya S."/>
            <person name="Dacks J."/>
            <person name="Roger A.J."/>
        </authorList>
    </citation>
    <scope>NUCLEOTIDE SEQUENCE</scope>
    <source>
        <strain evidence="5">Schooner1</strain>
    </source>
</reference>
<dbReference type="PROSITE" id="PS50119">
    <property type="entry name" value="ZF_BBOX"/>
    <property type="match status" value="1"/>
</dbReference>
<evidence type="ECO:0000313" key="6">
    <source>
        <dbReference type="Proteomes" id="UP001150062"/>
    </source>
</evidence>
<feature type="coiled-coil region" evidence="3">
    <location>
        <begin position="156"/>
        <end position="190"/>
    </location>
</feature>
<dbReference type="Gene3D" id="2.60.120.920">
    <property type="match status" value="1"/>
</dbReference>
<evidence type="ECO:0000313" key="5">
    <source>
        <dbReference type="EMBL" id="KAJ6238174.1"/>
    </source>
</evidence>
<feature type="repeat" description="Filamin" evidence="2">
    <location>
        <begin position="399"/>
        <end position="458"/>
    </location>
</feature>
<dbReference type="Pfam" id="PF00643">
    <property type="entry name" value="zf-B_box"/>
    <property type="match status" value="1"/>
</dbReference>
<gene>
    <name evidence="5" type="ORF">M0813_26141</name>
</gene>
<dbReference type="PANTHER" id="PTHR25462:SF296">
    <property type="entry name" value="MEIOTIC P26, ISOFORM F"/>
    <property type="match status" value="1"/>
</dbReference>
<evidence type="ECO:0000256" key="1">
    <source>
        <dbReference type="PROSITE-ProRule" id="PRU00024"/>
    </source>
</evidence>
<dbReference type="PROSITE" id="PS50194">
    <property type="entry name" value="FILAMIN_REPEAT"/>
    <property type="match status" value="1"/>
</dbReference>
<keyword evidence="1" id="KW-0862">Zinc</keyword>
<dbReference type="EMBL" id="JAOAOG010000233">
    <property type="protein sequence ID" value="KAJ6238174.1"/>
    <property type="molecule type" value="Genomic_DNA"/>
</dbReference>
<proteinExistence type="predicted"/>
<dbReference type="Gene3D" id="3.30.160.60">
    <property type="entry name" value="Classic Zinc Finger"/>
    <property type="match status" value="1"/>
</dbReference>
<keyword evidence="1" id="KW-0863">Zinc-finger</keyword>
<keyword evidence="1" id="KW-0479">Metal-binding</keyword>
<dbReference type="Gene3D" id="2.60.40.10">
    <property type="entry name" value="Immunoglobulins"/>
    <property type="match status" value="1"/>
</dbReference>
<dbReference type="InterPro" id="IPR014756">
    <property type="entry name" value="Ig_E-set"/>
</dbReference>
<dbReference type="InterPro" id="IPR013783">
    <property type="entry name" value="Ig-like_fold"/>
</dbReference>
<dbReference type="InterPro" id="IPR013320">
    <property type="entry name" value="ConA-like_dom_sf"/>
</dbReference>
<dbReference type="InterPro" id="IPR017868">
    <property type="entry name" value="Filamin/ABP280_repeat-like"/>
</dbReference>
<keyword evidence="3" id="KW-0175">Coiled coil</keyword>
<dbReference type="InterPro" id="IPR047153">
    <property type="entry name" value="TRIM45/56/19-like"/>
</dbReference>
<feature type="domain" description="B box-type" evidence="4">
    <location>
        <begin position="41"/>
        <end position="82"/>
    </location>
</feature>
<dbReference type="SUPFAM" id="SSF57845">
    <property type="entry name" value="B-box zinc-binding domain"/>
    <property type="match status" value="1"/>
</dbReference>
<keyword evidence="6" id="KW-1185">Reference proteome</keyword>
<evidence type="ECO:0000259" key="4">
    <source>
        <dbReference type="PROSITE" id="PS50119"/>
    </source>
</evidence>
<dbReference type="InterPro" id="IPR043136">
    <property type="entry name" value="B30.2/SPRY_sf"/>
</dbReference>
<protein>
    <recommendedName>
        <fullName evidence="4">B box-type domain-containing protein</fullName>
    </recommendedName>
</protein>
<accession>A0ABQ8Y1L7</accession>